<feature type="region of interest" description="Disordered" evidence="9">
    <location>
        <begin position="39"/>
        <end position="61"/>
    </location>
</feature>
<dbReference type="SUPFAM" id="SSF51430">
    <property type="entry name" value="NAD(P)-linked oxidoreductase"/>
    <property type="match status" value="1"/>
</dbReference>
<reference evidence="10 11" key="1">
    <citation type="submission" date="2021-02" db="EMBL/GenBank/DDBJ databases">
        <title>Genome assembly of Pseudopithomyces chartarum.</title>
        <authorList>
            <person name="Jauregui R."/>
            <person name="Singh J."/>
            <person name="Voisey C."/>
        </authorList>
    </citation>
    <scope>NUCLEOTIDE SEQUENCE [LARGE SCALE GENOMIC DNA]</scope>
    <source>
        <strain evidence="10 11">AGR01</strain>
    </source>
</reference>
<comment type="caution">
    <text evidence="10">The sequence shown here is derived from an EMBL/GenBank/DDBJ whole genome shotgun (WGS) entry which is preliminary data.</text>
</comment>
<evidence type="ECO:0000256" key="7">
    <source>
        <dbReference type="ARBA" id="ARBA00031732"/>
    </source>
</evidence>
<proteinExistence type="inferred from homology"/>
<evidence type="ECO:0000256" key="8">
    <source>
        <dbReference type="ARBA" id="ARBA00032926"/>
    </source>
</evidence>
<dbReference type="PANTHER" id="PTHR13295">
    <property type="entry name" value="GLUTAMATE CYSTEINE LIGASE REGULATORY SUBUNIT"/>
    <property type="match status" value="1"/>
</dbReference>
<dbReference type="GO" id="GO:0030234">
    <property type="term" value="F:enzyme regulator activity"/>
    <property type="evidence" value="ECO:0007669"/>
    <property type="project" value="TreeGrafter"/>
</dbReference>
<dbReference type="GO" id="GO:0035226">
    <property type="term" value="F:glutamate-cysteine ligase catalytic subunit binding"/>
    <property type="evidence" value="ECO:0007669"/>
    <property type="project" value="InterPro"/>
</dbReference>
<feature type="region of interest" description="Disordered" evidence="9">
    <location>
        <begin position="222"/>
        <end position="260"/>
    </location>
</feature>
<dbReference type="EMBL" id="WVTA01000005">
    <property type="protein sequence ID" value="KAK3209759.1"/>
    <property type="molecule type" value="Genomic_DNA"/>
</dbReference>
<comment type="pathway">
    <text evidence="1">Sulfur metabolism; glutathione biosynthesis; glutathione from L-cysteine and L-glutamate: step 1/2.</text>
</comment>
<dbReference type="InterPro" id="IPR036812">
    <property type="entry name" value="NAD(P)_OxRdtase_dom_sf"/>
</dbReference>
<protein>
    <recommendedName>
        <fullName evidence="7">GCS light chain</fullName>
    </recommendedName>
    <alternativeName>
        <fullName evidence="5">Gamma-ECS regulatory subunit</fullName>
    </alternativeName>
    <alternativeName>
        <fullName evidence="8">Gamma-glutamylcysteine synthetase regulatory subunit</fullName>
    </alternativeName>
    <alternativeName>
        <fullName evidence="6">Glutamate--cysteine ligase modifier subunit</fullName>
    </alternativeName>
</protein>
<feature type="region of interest" description="Disordered" evidence="9">
    <location>
        <begin position="140"/>
        <end position="169"/>
    </location>
</feature>
<evidence type="ECO:0000256" key="5">
    <source>
        <dbReference type="ARBA" id="ARBA00030406"/>
    </source>
</evidence>
<dbReference type="Proteomes" id="UP001280581">
    <property type="component" value="Unassembled WGS sequence"/>
</dbReference>
<comment type="subunit">
    <text evidence="3">Heterodimer of a catalytic heavy chain and a regulatory light chain.</text>
</comment>
<accession>A0AAN6M1X7</accession>
<sequence>MKLILSTSNIMSGGPSVIRRHTFEKSNTELTSSLRANFTAHRSSPPTPTTNGAPNSPTSFKSWTTQQDNALWIPTHTPSPLSEPRDSYDITVKLFYLPNVPADTRCLQTREAIDLVLKELGTSSIDLLIVSFPGISFDADDEDSDLDDPPSAPASDIDAGDGEGAPEDMDTIATTWHTLEKLHEEGLPSTYRLPATPNTPRTAHPPRLLYVLDVLHNTNIFSPSLPHPKGNPPTHPPASPRPLQGYSVPMDTASSHKGDAPFSQTLQMRRIPLQMSHLNSDPGREPRHRVAALR</sequence>
<feature type="compositionally biased region" description="Pro residues" evidence="9">
    <location>
        <begin position="225"/>
        <end position="240"/>
    </location>
</feature>
<organism evidence="10 11">
    <name type="scientific">Pseudopithomyces chartarum</name>
    <dbReference type="NCBI Taxonomy" id="1892770"/>
    <lineage>
        <taxon>Eukaryota</taxon>
        <taxon>Fungi</taxon>
        <taxon>Dikarya</taxon>
        <taxon>Ascomycota</taxon>
        <taxon>Pezizomycotina</taxon>
        <taxon>Dothideomycetes</taxon>
        <taxon>Pleosporomycetidae</taxon>
        <taxon>Pleosporales</taxon>
        <taxon>Massarineae</taxon>
        <taxon>Didymosphaeriaceae</taxon>
        <taxon>Pseudopithomyces</taxon>
    </lineage>
</organism>
<dbReference type="AlphaFoldDB" id="A0AAN6M1X7"/>
<evidence type="ECO:0000313" key="10">
    <source>
        <dbReference type="EMBL" id="KAK3209759.1"/>
    </source>
</evidence>
<evidence type="ECO:0000256" key="1">
    <source>
        <dbReference type="ARBA" id="ARBA00005006"/>
    </source>
</evidence>
<dbReference type="GO" id="GO:0006750">
    <property type="term" value="P:glutathione biosynthetic process"/>
    <property type="evidence" value="ECO:0007669"/>
    <property type="project" value="UniProtKB-KW"/>
</dbReference>
<keyword evidence="11" id="KW-1185">Reference proteome</keyword>
<evidence type="ECO:0000256" key="9">
    <source>
        <dbReference type="SAM" id="MobiDB-lite"/>
    </source>
</evidence>
<evidence type="ECO:0000256" key="2">
    <source>
        <dbReference type="ARBA" id="ARBA00008612"/>
    </source>
</evidence>
<name>A0AAN6M1X7_9PLEO</name>
<comment type="similarity">
    <text evidence="2">Belongs to the aldo/keto reductase family. Glutamate--cysteine ligase light chain subfamily.</text>
</comment>
<keyword evidence="4" id="KW-0317">Glutathione biosynthesis</keyword>
<gene>
    <name evidence="10" type="ORF">GRF29_44g527226</name>
</gene>
<evidence type="ECO:0000256" key="4">
    <source>
        <dbReference type="ARBA" id="ARBA00022684"/>
    </source>
</evidence>
<dbReference type="GO" id="GO:0017109">
    <property type="term" value="C:glutamate-cysteine ligase complex"/>
    <property type="evidence" value="ECO:0007669"/>
    <property type="project" value="TreeGrafter"/>
</dbReference>
<evidence type="ECO:0000256" key="6">
    <source>
        <dbReference type="ARBA" id="ARBA00031154"/>
    </source>
</evidence>
<evidence type="ECO:0000313" key="11">
    <source>
        <dbReference type="Proteomes" id="UP001280581"/>
    </source>
</evidence>
<evidence type="ECO:0000256" key="3">
    <source>
        <dbReference type="ARBA" id="ARBA00011532"/>
    </source>
</evidence>
<dbReference type="InterPro" id="IPR032963">
    <property type="entry name" value="Gclm"/>
</dbReference>
<feature type="compositionally biased region" description="Acidic residues" evidence="9">
    <location>
        <begin position="158"/>
        <end position="169"/>
    </location>
</feature>
<dbReference type="Gene3D" id="3.20.20.100">
    <property type="entry name" value="NADP-dependent oxidoreductase domain"/>
    <property type="match status" value="1"/>
</dbReference>
<dbReference type="PANTHER" id="PTHR13295:SF4">
    <property type="entry name" value="GLUTAMATE--CYSTEINE LIGASE REGULATORY SUBUNIT"/>
    <property type="match status" value="1"/>
</dbReference>